<proteinExistence type="predicted"/>
<feature type="chain" id="PRO_5041686633" evidence="1">
    <location>
        <begin position="23"/>
        <end position="118"/>
    </location>
</feature>
<gene>
    <name evidence="2" type="ORF">FSP39_010755</name>
</gene>
<reference evidence="2" key="1">
    <citation type="submission" date="2019-08" db="EMBL/GenBank/DDBJ databases">
        <title>The improved chromosome-level genome for the pearl oyster Pinctada fucata martensii using PacBio sequencing and Hi-C.</title>
        <authorList>
            <person name="Zheng Z."/>
        </authorList>
    </citation>
    <scope>NUCLEOTIDE SEQUENCE</scope>
    <source>
        <strain evidence="2">ZZ-2019</strain>
        <tissue evidence="2">Adductor muscle</tissue>
    </source>
</reference>
<organism evidence="2 3">
    <name type="scientific">Pinctada imbricata</name>
    <name type="common">Atlantic pearl-oyster</name>
    <name type="synonym">Pinctada martensii</name>
    <dbReference type="NCBI Taxonomy" id="66713"/>
    <lineage>
        <taxon>Eukaryota</taxon>
        <taxon>Metazoa</taxon>
        <taxon>Spiralia</taxon>
        <taxon>Lophotrochozoa</taxon>
        <taxon>Mollusca</taxon>
        <taxon>Bivalvia</taxon>
        <taxon>Autobranchia</taxon>
        <taxon>Pteriomorphia</taxon>
        <taxon>Pterioida</taxon>
        <taxon>Pterioidea</taxon>
        <taxon>Pteriidae</taxon>
        <taxon>Pinctada</taxon>
    </lineage>
</organism>
<protein>
    <submittedName>
        <fullName evidence="2">Uncharacterized protein</fullName>
    </submittedName>
</protein>
<dbReference type="AlphaFoldDB" id="A0AA89C6N3"/>
<keyword evidence="1" id="KW-0732">Signal</keyword>
<dbReference type="EMBL" id="VSWD01000001">
    <property type="protein sequence ID" value="KAK3108565.1"/>
    <property type="molecule type" value="Genomic_DNA"/>
</dbReference>
<sequence length="118" mass="13958">MEWLPSFLGLAMITMLMTNISGESFGRPSAAINPFLSRTLSRQDLLDWPELYNAIRKRNFMTGNGRLGPNRNRYMNWNDLYQKRFYGGNSYDGFEAYFPHTKTMQNWKNEFGQRKRDV</sequence>
<evidence type="ECO:0000256" key="1">
    <source>
        <dbReference type="SAM" id="SignalP"/>
    </source>
</evidence>
<keyword evidence="3" id="KW-1185">Reference proteome</keyword>
<evidence type="ECO:0000313" key="2">
    <source>
        <dbReference type="EMBL" id="KAK3108565.1"/>
    </source>
</evidence>
<accession>A0AA89C6N3</accession>
<evidence type="ECO:0000313" key="3">
    <source>
        <dbReference type="Proteomes" id="UP001186944"/>
    </source>
</evidence>
<name>A0AA89C6N3_PINIB</name>
<feature type="signal peptide" evidence="1">
    <location>
        <begin position="1"/>
        <end position="22"/>
    </location>
</feature>
<dbReference type="Proteomes" id="UP001186944">
    <property type="component" value="Unassembled WGS sequence"/>
</dbReference>
<comment type="caution">
    <text evidence="2">The sequence shown here is derived from an EMBL/GenBank/DDBJ whole genome shotgun (WGS) entry which is preliminary data.</text>
</comment>